<dbReference type="Proteomes" id="UP000054279">
    <property type="component" value="Unassembled WGS sequence"/>
</dbReference>
<keyword evidence="3" id="KW-1185">Reference proteome</keyword>
<dbReference type="EMBL" id="KN837302">
    <property type="protein sequence ID" value="KIJ28610.1"/>
    <property type="molecule type" value="Genomic_DNA"/>
</dbReference>
<evidence type="ECO:0000313" key="3">
    <source>
        <dbReference type="Proteomes" id="UP000054279"/>
    </source>
</evidence>
<dbReference type="AlphaFoldDB" id="A0A0C9UTU6"/>
<dbReference type="HOGENOM" id="CLU_2414702_0_0_1"/>
<dbReference type="EMBL" id="KN837245">
    <property type="protein sequence ID" value="KIJ31303.1"/>
    <property type="molecule type" value="Genomic_DNA"/>
</dbReference>
<proteinExistence type="predicted"/>
<reference evidence="1 3" key="1">
    <citation type="submission" date="2014-06" db="EMBL/GenBank/DDBJ databases">
        <title>Evolutionary Origins and Diversification of the Mycorrhizal Mutualists.</title>
        <authorList>
            <consortium name="DOE Joint Genome Institute"/>
            <consortium name="Mycorrhizal Genomics Consortium"/>
            <person name="Kohler A."/>
            <person name="Kuo A."/>
            <person name="Nagy L.G."/>
            <person name="Floudas D."/>
            <person name="Copeland A."/>
            <person name="Barry K.W."/>
            <person name="Cichocki N."/>
            <person name="Veneault-Fourrey C."/>
            <person name="LaButti K."/>
            <person name="Lindquist E.A."/>
            <person name="Lipzen A."/>
            <person name="Lundell T."/>
            <person name="Morin E."/>
            <person name="Murat C."/>
            <person name="Riley R."/>
            <person name="Ohm R."/>
            <person name="Sun H."/>
            <person name="Tunlid A."/>
            <person name="Henrissat B."/>
            <person name="Grigoriev I.V."/>
            <person name="Hibbett D.S."/>
            <person name="Martin F."/>
        </authorList>
    </citation>
    <scope>NUCLEOTIDE SEQUENCE [LARGE SCALE GENOMIC DNA]</scope>
    <source>
        <strain evidence="1 3">SS14</strain>
    </source>
</reference>
<accession>A0A0C9UTU6</accession>
<evidence type="ECO:0000313" key="2">
    <source>
        <dbReference type="EMBL" id="KIJ31303.1"/>
    </source>
</evidence>
<name>A0A0C9UTU6_SPHS4</name>
<sequence length="92" mass="10229">MAVRLHLSIPSVPPIATGTSNRSPWAQSPRISKLTLQLTKQIWQSYPVLNINTLKWENRRNTVREPQTPIVNALGLDLGVVAESHVRPQAAV</sequence>
<evidence type="ECO:0000313" key="1">
    <source>
        <dbReference type="EMBL" id="KIJ28610.1"/>
    </source>
</evidence>
<gene>
    <name evidence="2" type="ORF">M422DRAFT_36301</name>
    <name evidence="1" type="ORF">M422DRAFT_37292</name>
</gene>
<protein>
    <submittedName>
        <fullName evidence="1">Uncharacterized protein</fullName>
    </submittedName>
</protein>
<organism evidence="1 3">
    <name type="scientific">Sphaerobolus stellatus (strain SS14)</name>
    <dbReference type="NCBI Taxonomy" id="990650"/>
    <lineage>
        <taxon>Eukaryota</taxon>
        <taxon>Fungi</taxon>
        <taxon>Dikarya</taxon>
        <taxon>Basidiomycota</taxon>
        <taxon>Agaricomycotina</taxon>
        <taxon>Agaricomycetes</taxon>
        <taxon>Phallomycetidae</taxon>
        <taxon>Geastrales</taxon>
        <taxon>Sphaerobolaceae</taxon>
        <taxon>Sphaerobolus</taxon>
    </lineage>
</organism>